<dbReference type="InterPro" id="IPR000524">
    <property type="entry name" value="Tscrpt_reg_HTH_GntR"/>
</dbReference>
<comment type="caution">
    <text evidence="5">The sequence shown here is derived from an EMBL/GenBank/DDBJ whole genome shotgun (WGS) entry which is preliminary data.</text>
</comment>
<evidence type="ECO:0000313" key="6">
    <source>
        <dbReference type="Proteomes" id="UP001597151"/>
    </source>
</evidence>
<sequence>MSDQSATPKQVLSQSIAATLEAEILLGQVAAGMRLDEVALARRFGVSRTPVREALQIVVARSLAMRQPYKGVVVSDISHERIDQLFEAMSEIEALCGRFAAQRMTMEERSALLNQHEAMARMAAAGDPEAYDAANTRFHQMIYAGSHNEDFAEMAEAMRMKLSPFRRSQLADAERMARSNAEHDLIVEAIVERDGQLAEKALRRHLLSAAQAMLEKWERNRAGAMSAQSRAS</sequence>
<evidence type="ECO:0000256" key="2">
    <source>
        <dbReference type="ARBA" id="ARBA00023125"/>
    </source>
</evidence>
<keyword evidence="1" id="KW-0805">Transcription regulation</keyword>
<dbReference type="Gene3D" id="1.10.10.10">
    <property type="entry name" value="Winged helix-like DNA-binding domain superfamily/Winged helix DNA-binding domain"/>
    <property type="match status" value="1"/>
</dbReference>
<evidence type="ECO:0000256" key="1">
    <source>
        <dbReference type="ARBA" id="ARBA00023015"/>
    </source>
</evidence>
<proteinExistence type="predicted"/>
<dbReference type="Pfam" id="PF07729">
    <property type="entry name" value="FCD"/>
    <property type="match status" value="1"/>
</dbReference>
<dbReference type="Proteomes" id="UP001597151">
    <property type="component" value="Unassembled WGS sequence"/>
</dbReference>
<gene>
    <name evidence="5" type="ORF">ACFQ3C_12535</name>
</gene>
<keyword evidence="6" id="KW-1185">Reference proteome</keyword>
<dbReference type="RefSeq" id="WP_380792271.1">
    <property type="nucleotide sequence ID" value="NZ_JBHTKR010000005.1"/>
</dbReference>
<dbReference type="SUPFAM" id="SSF48008">
    <property type="entry name" value="GntR ligand-binding domain-like"/>
    <property type="match status" value="1"/>
</dbReference>
<dbReference type="SMART" id="SM00895">
    <property type="entry name" value="FCD"/>
    <property type="match status" value="1"/>
</dbReference>
<reference evidence="6" key="1">
    <citation type="journal article" date="2019" name="Int. J. Syst. Evol. Microbiol.">
        <title>The Global Catalogue of Microorganisms (GCM) 10K type strain sequencing project: providing services to taxonomists for standard genome sequencing and annotation.</title>
        <authorList>
            <consortium name="The Broad Institute Genomics Platform"/>
            <consortium name="The Broad Institute Genome Sequencing Center for Infectious Disease"/>
            <person name="Wu L."/>
            <person name="Ma J."/>
        </authorList>
    </citation>
    <scope>NUCLEOTIDE SEQUENCE [LARGE SCALE GENOMIC DNA]</scope>
    <source>
        <strain evidence="6">CCUG 55328</strain>
    </source>
</reference>
<dbReference type="SMART" id="SM00345">
    <property type="entry name" value="HTH_GNTR"/>
    <property type="match status" value="1"/>
</dbReference>
<dbReference type="Gene3D" id="1.20.120.530">
    <property type="entry name" value="GntR ligand-binding domain-like"/>
    <property type="match status" value="1"/>
</dbReference>
<dbReference type="InterPro" id="IPR036390">
    <property type="entry name" value="WH_DNA-bd_sf"/>
</dbReference>
<evidence type="ECO:0000259" key="4">
    <source>
        <dbReference type="PROSITE" id="PS50949"/>
    </source>
</evidence>
<accession>A0ABW3THM0</accession>
<dbReference type="PROSITE" id="PS50949">
    <property type="entry name" value="HTH_GNTR"/>
    <property type="match status" value="1"/>
</dbReference>
<dbReference type="CDD" id="cd07377">
    <property type="entry name" value="WHTH_GntR"/>
    <property type="match status" value="1"/>
</dbReference>
<name>A0ABW3THM0_9RHOB</name>
<dbReference type="EMBL" id="JBHTKR010000005">
    <property type="protein sequence ID" value="MFD1195492.1"/>
    <property type="molecule type" value="Genomic_DNA"/>
</dbReference>
<protein>
    <submittedName>
        <fullName evidence="5">GntR family transcriptional regulator</fullName>
    </submittedName>
</protein>
<dbReference type="PANTHER" id="PTHR43537">
    <property type="entry name" value="TRANSCRIPTIONAL REGULATOR, GNTR FAMILY"/>
    <property type="match status" value="1"/>
</dbReference>
<evidence type="ECO:0000313" key="5">
    <source>
        <dbReference type="EMBL" id="MFD1195492.1"/>
    </source>
</evidence>
<organism evidence="5 6">
    <name type="scientific">Seohaeicola saemankumensis</name>
    <dbReference type="NCBI Taxonomy" id="481181"/>
    <lineage>
        <taxon>Bacteria</taxon>
        <taxon>Pseudomonadati</taxon>
        <taxon>Pseudomonadota</taxon>
        <taxon>Alphaproteobacteria</taxon>
        <taxon>Rhodobacterales</taxon>
        <taxon>Roseobacteraceae</taxon>
        <taxon>Seohaeicola</taxon>
    </lineage>
</organism>
<dbReference type="InterPro" id="IPR036388">
    <property type="entry name" value="WH-like_DNA-bd_sf"/>
</dbReference>
<feature type="domain" description="HTH gntR-type" evidence="4">
    <location>
        <begin position="10"/>
        <end position="77"/>
    </location>
</feature>
<evidence type="ECO:0000256" key="3">
    <source>
        <dbReference type="ARBA" id="ARBA00023163"/>
    </source>
</evidence>
<dbReference type="Pfam" id="PF00392">
    <property type="entry name" value="GntR"/>
    <property type="match status" value="1"/>
</dbReference>
<dbReference type="InterPro" id="IPR008920">
    <property type="entry name" value="TF_FadR/GntR_C"/>
</dbReference>
<dbReference type="SUPFAM" id="SSF46785">
    <property type="entry name" value="Winged helix' DNA-binding domain"/>
    <property type="match status" value="1"/>
</dbReference>
<dbReference type="InterPro" id="IPR011711">
    <property type="entry name" value="GntR_C"/>
</dbReference>
<dbReference type="PANTHER" id="PTHR43537:SF49">
    <property type="entry name" value="TRANSCRIPTIONAL REGULATORY PROTEIN"/>
    <property type="match status" value="1"/>
</dbReference>
<keyword evidence="3" id="KW-0804">Transcription</keyword>
<keyword evidence="2" id="KW-0238">DNA-binding</keyword>